<dbReference type="PANTHER" id="PTHR33204">
    <property type="entry name" value="TRANSCRIPTIONAL REGULATOR, MARR FAMILY"/>
    <property type="match status" value="1"/>
</dbReference>
<accession>A0AAJ0PD24</accession>
<comment type="caution">
    <text evidence="5">The sequence shown here is derived from an EMBL/GenBank/DDBJ whole genome shotgun (WGS) entry which is preliminary data.</text>
</comment>
<evidence type="ECO:0000256" key="3">
    <source>
        <dbReference type="ARBA" id="ARBA00023163"/>
    </source>
</evidence>
<keyword evidence="2" id="KW-0238">DNA-binding</keyword>
<organism evidence="5 6">
    <name type="scientific">Latilactobacillus curvatus JCM 1096 = DSM 20019</name>
    <dbReference type="NCBI Taxonomy" id="1293592"/>
    <lineage>
        <taxon>Bacteria</taxon>
        <taxon>Bacillati</taxon>
        <taxon>Bacillota</taxon>
        <taxon>Bacilli</taxon>
        <taxon>Lactobacillales</taxon>
        <taxon>Lactobacillaceae</taxon>
        <taxon>Latilactobacillus</taxon>
    </lineage>
</organism>
<evidence type="ECO:0000313" key="6">
    <source>
        <dbReference type="Proteomes" id="UP000050828"/>
    </source>
</evidence>
<dbReference type="Gene3D" id="1.10.10.10">
    <property type="entry name" value="Winged helix-like DNA-binding domain superfamily/Winged helix DNA-binding domain"/>
    <property type="match status" value="1"/>
</dbReference>
<feature type="domain" description="HTH hxlR-type" evidence="4">
    <location>
        <begin position="3"/>
        <end position="108"/>
    </location>
</feature>
<dbReference type="EMBL" id="AZDL01000001">
    <property type="protein sequence ID" value="KRK93478.1"/>
    <property type="molecule type" value="Genomic_DNA"/>
</dbReference>
<dbReference type="PROSITE" id="PS51118">
    <property type="entry name" value="HTH_HXLR"/>
    <property type="match status" value="1"/>
</dbReference>
<dbReference type="InterPro" id="IPR036388">
    <property type="entry name" value="WH-like_DNA-bd_sf"/>
</dbReference>
<name>A0AAJ0PD24_LATCU</name>
<evidence type="ECO:0000259" key="4">
    <source>
        <dbReference type="PROSITE" id="PS51118"/>
    </source>
</evidence>
<evidence type="ECO:0000313" key="5">
    <source>
        <dbReference type="EMBL" id="KRK93478.1"/>
    </source>
</evidence>
<dbReference type="RefSeq" id="WP_081038301.1">
    <property type="nucleotide sequence ID" value="NZ_AZDL01000001.1"/>
</dbReference>
<sequence>MNEPQKNYTNGVLMTLSVIGMKWKPLILCHLVAGPQRPAELKSVVQGIPAKVLTDQLRELERDGIITRKVFNEVPPHVEYAISAYGKSLVSVLGMMAKWGEDRIDFLQSNGDDVQLDYRDHEKYDI</sequence>
<proteinExistence type="predicted"/>
<dbReference type="PANTHER" id="PTHR33204:SF29">
    <property type="entry name" value="TRANSCRIPTIONAL REGULATOR"/>
    <property type="match status" value="1"/>
</dbReference>
<dbReference type="InterPro" id="IPR036390">
    <property type="entry name" value="WH_DNA-bd_sf"/>
</dbReference>
<dbReference type="InterPro" id="IPR002577">
    <property type="entry name" value="HTH_HxlR"/>
</dbReference>
<dbReference type="SUPFAM" id="SSF46785">
    <property type="entry name" value="Winged helix' DNA-binding domain"/>
    <property type="match status" value="1"/>
</dbReference>
<protein>
    <submittedName>
        <fullName evidence="5">HTH-type transcriptional regulator ytcD domain protein</fullName>
    </submittedName>
</protein>
<dbReference type="AlphaFoldDB" id="A0AAJ0PD24"/>
<keyword evidence="1" id="KW-0805">Transcription regulation</keyword>
<reference evidence="5 6" key="1">
    <citation type="journal article" date="2015" name="Genome Announc.">
        <title>Expanding the biotechnology potential of lactobacilli through comparative genomics of 213 strains and associated genera.</title>
        <authorList>
            <person name="Sun Z."/>
            <person name="Harris H.M."/>
            <person name="McCann A."/>
            <person name="Guo C."/>
            <person name="Argimon S."/>
            <person name="Zhang W."/>
            <person name="Yang X."/>
            <person name="Jeffery I.B."/>
            <person name="Cooney J.C."/>
            <person name="Kagawa T.F."/>
            <person name="Liu W."/>
            <person name="Song Y."/>
            <person name="Salvetti E."/>
            <person name="Wrobel A."/>
            <person name="Rasinkangas P."/>
            <person name="Parkhill J."/>
            <person name="Rea M.C."/>
            <person name="O'Sullivan O."/>
            <person name="Ritari J."/>
            <person name="Douillard F.P."/>
            <person name="Paul Ross R."/>
            <person name="Yang R."/>
            <person name="Briner A.E."/>
            <person name="Felis G.E."/>
            <person name="de Vos W.M."/>
            <person name="Barrangou R."/>
            <person name="Klaenhammer T.R."/>
            <person name="Caufield P.W."/>
            <person name="Cui Y."/>
            <person name="Zhang H."/>
            <person name="O'Toole P.W."/>
        </authorList>
    </citation>
    <scope>NUCLEOTIDE SEQUENCE [LARGE SCALE GENOMIC DNA]</scope>
    <source>
        <strain evidence="5 6">DSM 20019</strain>
    </source>
</reference>
<dbReference type="GeneID" id="49610624"/>
<dbReference type="GO" id="GO:0003677">
    <property type="term" value="F:DNA binding"/>
    <property type="evidence" value="ECO:0007669"/>
    <property type="project" value="UniProtKB-KW"/>
</dbReference>
<keyword evidence="3" id="KW-0804">Transcription</keyword>
<gene>
    <name evidence="5" type="ORF">FC08_GL000019</name>
</gene>
<dbReference type="Pfam" id="PF01638">
    <property type="entry name" value="HxlR"/>
    <property type="match status" value="1"/>
</dbReference>
<evidence type="ECO:0000256" key="2">
    <source>
        <dbReference type="ARBA" id="ARBA00023125"/>
    </source>
</evidence>
<dbReference type="Proteomes" id="UP000050828">
    <property type="component" value="Unassembled WGS sequence"/>
</dbReference>
<evidence type="ECO:0000256" key="1">
    <source>
        <dbReference type="ARBA" id="ARBA00023015"/>
    </source>
</evidence>